<dbReference type="GO" id="GO:0016853">
    <property type="term" value="F:isomerase activity"/>
    <property type="evidence" value="ECO:0007669"/>
    <property type="project" value="UniProtKB-KW"/>
</dbReference>
<dbReference type="CDD" id="cd03786">
    <property type="entry name" value="GTB_UDP-GlcNAc_2-Epimerase"/>
    <property type="match status" value="1"/>
</dbReference>
<evidence type="ECO:0000256" key="1">
    <source>
        <dbReference type="RuleBase" id="RU003513"/>
    </source>
</evidence>
<organism evidence="3 4">
    <name type="scientific">Legionella londiniensis</name>
    <dbReference type="NCBI Taxonomy" id="45068"/>
    <lineage>
        <taxon>Bacteria</taxon>
        <taxon>Pseudomonadati</taxon>
        <taxon>Pseudomonadota</taxon>
        <taxon>Gammaproteobacteria</taxon>
        <taxon>Legionellales</taxon>
        <taxon>Legionellaceae</taxon>
        <taxon>Legionella</taxon>
    </lineage>
</organism>
<dbReference type="AlphaFoldDB" id="A0A0W0VN51"/>
<dbReference type="SUPFAM" id="SSF53756">
    <property type="entry name" value="UDP-Glycosyltransferase/glycogen phosphorylase"/>
    <property type="match status" value="1"/>
</dbReference>
<name>A0A0W0VN51_9GAMM</name>
<protein>
    <submittedName>
        <fullName evidence="3">UDP-N-acetylglucosamine 2-epimerase</fullName>
    </submittedName>
</protein>
<evidence type="ECO:0000313" key="3">
    <source>
        <dbReference type="EMBL" id="KTD21586.1"/>
    </source>
</evidence>
<dbReference type="Pfam" id="PF02350">
    <property type="entry name" value="Epimerase_2"/>
    <property type="match status" value="1"/>
</dbReference>
<evidence type="ECO:0000313" key="4">
    <source>
        <dbReference type="Proteomes" id="UP000054997"/>
    </source>
</evidence>
<dbReference type="STRING" id="45068.Llon_0751"/>
<evidence type="ECO:0000259" key="2">
    <source>
        <dbReference type="Pfam" id="PF02350"/>
    </source>
</evidence>
<comment type="similarity">
    <text evidence="1">Belongs to the UDP-N-acetylglucosamine 2-epimerase family.</text>
</comment>
<dbReference type="PATRIC" id="fig|45068.5.peg.799"/>
<dbReference type="InterPro" id="IPR003331">
    <property type="entry name" value="UDP_GlcNAc_Epimerase_2_dom"/>
</dbReference>
<gene>
    <name evidence="3" type="primary">wecB_1</name>
    <name evidence="3" type="ORF">Llon_0751</name>
</gene>
<dbReference type="NCBIfam" id="TIGR00236">
    <property type="entry name" value="wecB"/>
    <property type="match status" value="1"/>
</dbReference>
<accession>A0A0W0VN51</accession>
<reference evidence="3 4" key="1">
    <citation type="submission" date="2015-11" db="EMBL/GenBank/DDBJ databases">
        <title>Genomic analysis of 38 Legionella species identifies large and diverse effector repertoires.</title>
        <authorList>
            <person name="Burstein D."/>
            <person name="Amaro F."/>
            <person name="Zusman T."/>
            <person name="Lifshitz Z."/>
            <person name="Cohen O."/>
            <person name="Gilbert J.A."/>
            <person name="Pupko T."/>
            <person name="Shuman H.A."/>
            <person name="Segal G."/>
        </authorList>
    </citation>
    <scope>NUCLEOTIDE SEQUENCE [LARGE SCALE GENOMIC DNA]</scope>
    <source>
        <strain evidence="3 4">ATCC 49505</strain>
    </source>
</reference>
<feature type="domain" description="UDP-N-acetylglucosamine 2-epimerase" evidence="2">
    <location>
        <begin position="23"/>
        <end position="359"/>
    </location>
</feature>
<keyword evidence="1" id="KW-0413">Isomerase</keyword>
<dbReference type="PANTHER" id="PTHR43174">
    <property type="entry name" value="UDP-N-ACETYLGLUCOSAMINE 2-EPIMERASE"/>
    <property type="match status" value="1"/>
</dbReference>
<proteinExistence type="inferred from homology"/>
<dbReference type="PANTHER" id="PTHR43174:SF1">
    <property type="entry name" value="UDP-N-ACETYLGLUCOSAMINE 2-EPIMERASE"/>
    <property type="match status" value="1"/>
</dbReference>
<dbReference type="Gene3D" id="3.40.50.2000">
    <property type="entry name" value="Glycogen Phosphorylase B"/>
    <property type="match status" value="2"/>
</dbReference>
<dbReference type="OrthoDB" id="9803238at2"/>
<sequence>MKISTIIGARPQFIKAAAVSRIIAADNDMEEIIIHSGQHYNPNMSSCFFDELNIPEPRYNLKIGSGSHGKQTGEMLIAVENVLQMEKPDLVIVYGDTNTTLAGALSAAKLKIPVFHIEAGLRSHNRSMPEEINRILTDHISSILFTPSESSSNQLLKEGISSDKIFNVGDVMYDAILFYNHFNSNRTTIVNRLNLKPKSYCLATVHRAENTDCQKKLTNIFEALSELSRIMQVILPLHPRTHLALQKTGKLEKYLNNIFITEPVGYLDMLALEMHAKLIITDSGGVQKEAYFNKIPCITIRNESEWIELINSGWNKLCPPDSPFSFLPFIDKEHFFLSENYRPFYGDGNASRKIVEKIKSIFNT</sequence>
<dbReference type="InterPro" id="IPR029767">
    <property type="entry name" value="WecB-like"/>
</dbReference>
<comment type="caution">
    <text evidence="3">The sequence shown here is derived from an EMBL/GenBank/DDBJ whole genome shotgun (WGS) entry which is preliminary data.</text>
</comment>
<dbReference type="RefSeq" id="WP_058528763.1">
    <property type="nucleotide sequence ID" value="NZ_CAAAHZ010000025.1"/>
</dbReference>
<dbReference type="Proteomes" id="UP000054997">
    <property type="component" value="Unassembled WGS sequence"/>
</dbReference>
<dbReference type="EMBL" id="LNYK01000014">
    <property type="protein sequence ID" value="KTD21586.1"/>
    <property type="molecule type" value="Genomic_DNA"/>
</dbReference>
<keyword evidence="4" id="KW-1185">Reference proteome</keyword>